<dbReference type="InterPro" id="IPR011006">
    <property type="entry name" value="CheY-like_superfamily"/>
</dbReference>
<keyword evidence="4 10" id="KW-0238">DNA-binding</keyword>
<dbReference type="InterPro" id="IPR039420">
    <property type="entry name" value="WalR-like"/>
</dbReference>
<accession>A0A854WE92</accession>
<organism evidence="13 14">
    <name type="scientific">Streptococcus parauberis</name>
    <dbReference type="NCBI Taxonomy" id="1348"/>
    <lineage>
        <taxon>Bacteria</taxon>
        <taxon>Bacillati</taxon>
        <taxon>Bacillota</taxon>
        <taxon>Bacilli</taxon>
        <taxon>Lactobacillales</taxon>
        <taxon>Streptococcaceae</taxon>
        <taxon>Streptococcus</taxon>
    </lineage>
</organism>
<dbReference type="AlphaFoldDB" id="A0A854WE92"/>
<dbReference type="RefSeq" id="WP_096633656.1">
    <property type="nucleotide sequence ID" value="NZ_JAYEVX010000007.1"/>
</dbReference>
<dbReference type="Proteomes" id="UP000217465">
    <property type="component" value="Unassembled WGS sequence"/>
</dbReference>
<evidence type="ECO:0000313" key="14">
    <source>
        <dbReference type="Proteomes" id="UP000217465"/>
    </source>
</evidence>
<keyword evidence="2" id="KW-0902">Two-component regulatory system</keyword>
<dbReference type="InterPro" id="IPR001867">
    <property type="entry name" value="OmpR/PhoB-type_DNA-bd"/>
</dbReference>
<dbReference type="FunFam" id="1.10.10.10:FF:000018">
    <property type="entry name" value="DNA-binding response regulator ResD"/>
    <property type="match status" value="1"/>
</dbReference>
<dbReference type="InterPro" id="IPR001789">
    <property type="entry name" value="Sig_transdc_resp-reg_receiver"/>
</dbReference>
<dbReference type="CDD" id="cd00383">
    <property type="entry name" value="trans_reg_C"/>
    <property type="match status" value="1"/>
</dbReference>
<evidence type="ECO:0000256" key="1">
    <source>
        <dbReference type="ARBA" id="ARBA00022553"/>
    </source>
</evidence>
<dbReference type="InterPro" id="IPR036388">
    <property type="entry name" value="WH-like_DNA-bd_sf"/>
</dbReference>
<gene>
    <name evidence="13" type="primary">regX3</name>
    <name evidence="13" type="ORF">A9Y57_01358</name>
</gene>
<evidence type="ECO:0000256" key="4">
    <source>
        <dbReference type="ARBA" id="ARBA00023125"/>
    </source>
</evidence>
<sequence>MLDILIVEDNQEIANILQEFLRKENYTVATAESGEKAITLYQKYGAKLIILDIMLPEMDGFQVCSKIRESSNAHILIASAKNQKADNLKGLYLGADDYIGKPYDIDILLAKINGIFKRKYNQEEFIRGGLKLNTIMRTLTVNDHQVNLTEKEFELLKLLMENRGVTLKKDYLFTTIWGSDSLSELQTLAVHIRWLREKIEKDPKNPEHIVTVWGIGYRFD</sequence>
<evidence type="ECO:0000256" key="2">
    <source>
        <dbReference type="ARBA" id="ARBA00023012"/>
    </source>
</evidence>
<evidence type="ECO:0000256" key="9">
    <source>
        <dbReference type="PROSITE-ProRule" id="PRU00169"/>
    </source>
</evidence>
<keyword evidence="6" id="KW-0804">Transcription</keyword>
<dbReference type="GO" id="GO:0000156">
    <property type="term" value="F:phosphorelay response regulator activity"/>
    <property type="evidence" value="ECO:0007669"/>
    <property type="project" value="TreeGrafter"/>
</dbReference>
<proteinExistence type="predicted"/>
<dbReference type="GO" id="GO:0005829">
    <property type="term" value="C:cytosol"/>
    <property type="evidence" value="ECO:0007669"/>
    <property type="project" value="TreeGrafter"/>
</dbReference>
<evidence type="ECO:0000256" key="10">
    <source>
        <dbReference type="PROSITE-ProRule" id="PRU01091"/>
    </source>
</evidence>
<reference evidence="13 14" key="1">
    <citation type="submission" date="2016-06" db="EMBL/GenBank/DDBJ databases">
        <authorList>
            <person name="Haines A.N."/>
            <person name="Council K.R."/>
        </authorList>
    </citation>
    <scope>NUCLEOTIDE SEQUENCE [LARGE SCALE GENOMIC DNA]</scope>
    <source>
        <strain evidence="13 14">SP158-29</strain>
    </source>
</reference>
<feature type="domain" description="OmpR/PhoB-type" evidence="12">
    <location>
        <begin position="122"/>
        <end position="220"/>
    </location>
</feature>
<dbReference type="SMART" id="SM00448">
    <property type="entry name" value="REC"/>
    <property type="match status" value="1"/>
</dbReference>
<comment type="caution">
    <text evidence="13">The sequence shown here is derived from an EMBL/GenBank/DDBJ whole genome shotgun (WGS) entry which is preliminary data.</text>
</comment>
<dbReference type="Gene3D" id="3.40.50.2300">
    <property type="match status" value="1"/>
</dbReference>
<evidence type="ECO:0000256" key="5">
    <source>
        <dbReference type="ARBA" id="ARBA00023159"/>
    </source>
</evidence>
<evidence type="ECO:0000259" key="11">
    <source>
        <dbReference type="PROSITE" id="PS50110"/>
    </source>
</evidence>
<dbReference type="Gene3D" id="1.10.10.10">
    <property type="entry name" value="Winged helix-like DNA-binding domain superfamily/Winged helix DNA-binding domain"/>
    <property type="match status" value="1"/>
</dbReference>
<dbReference type="EMBL" id="NSGR01000008">
    <property type="protein sequence ID" value="PCH12639.1"/>
    <property type="molecule type" value="Genomic_DNA"/>
</dbReference>
<dbReference type="Pfam" id="PF00486">
    <property type="entry name" value="Trans_reg_C"/>
    <property type="match status" value="1"/>
</dbReference>
<evidence type="ECO:0000256" key="3">
    <source>
        <dbReference type="ARBA" id="ARBA00023015"/>
    </source>
</evidence>
<feature type="domain" description="Response regulatory" evidence="11">
    <location>
        <begin position="3"/>
        <end position="116"/>
    </location>
</feature>
<keyword evidence="1 9" id="KW-0597">Phosphoprotein</keyword>
<dbReference type="PANTHER" id="PTHR48111:SF40">
    <property type="entry name" value="PHOSPHATE REGULON TRANSCRIPTIONAL REGULATORY PROTEIN PHOB"/>
    <property type="match status" value="1"/>
</dbReference>
<evidence type="ECO:0000313" key="13">
    <source>
        <dbReference type="EMBL" id="PCH12639.1"/>
    </source>
</evidence>
<feature type="modified residue" description="4-aspartylphosphate" evidence="9">
    <location>
        <position position="52"/>
    </location>
</feature>
<evidence type="ECO:0000256" key="6">
    <source>
        <dbReference type="ARBA" id="ARBA00023163"/>
    </source>
</evidence>
<name>A0A854WE92_9STRE</name>
<dbReference type="PANTHER" id="PTHR48111">
    <property type="entry name" value="REGULATOR OF RPOS"/>
    <property type="match status" value="1"/>
</dbReference>
<feature type="DNA-binding region" description="OmpR/PhoB-type" evidence="10">
    <location>
        <begin position="122"/>
        <end position="220"/>
    </location>
</feature>
<keyword evidence="3" id="KW-0805">Transcription regulation</keyword>
<comment type="function">
    <text evidence="7">Member of the two-component regulatory system DltS/DltR. Regulates the expression of the dlt operon.</text>
</comment>
<dbReference type="FunFam" id="3.40.50.2300:FF:000001">
    <property type="entry name" value="DNA-binding response regulator PhoB"/>
    <property type="match status" value="1"/>
</dbReference>
<dbReference type="GO" id="GO:0000976">
    <property type="term" value="F:transcription cis-regulatory region binding"/>
    <property type="evidence" value="ECO:0007669"/>
    <property type="project" value="TreeGrafter"/>
</dbReference>
<evidence type="ECO:0000259" key="12">
    <source>
        <dbReference type="PROSITE" id="PS51755"/>
    </source>
</evidence>
<dbReference type="GO" id="GO:0006355">
    <property type="term" value="P:regulation of DNA-templated transcription"/>
    <property type="evidence" value="ECO:0007669"/>
    <property type="project" value="InterPro"/>
</dbReference>
<protein>
    <recommendedName>
        <fullName evidence="8">Transcriptional regulatory protein DltR</fullName>
    </recommendedName>
</protein>
<dbReference type="PROSITE" id="PS50110">
    <property type="entry name" value="RESPONSE_REGULATORY"/>
    <property type="match status" value="1"/>
</dbReference>
<dbReference type="SMART" id="SM00862">
    <property type="entry name" value="Trans_reg_C"/>
    <property type="match status" value="1"/>
</dbReference>
<evidence type="ECO:0000256" key="8">
    <source>
        <dbReference type="ARBA" id="ARBA00071115"/>
    </source>
</evidence>
<dbReference type="CDD" id="cd17574">
    <property type="entry name" value="REC_OmpR"/>
    <property type="match status" value="1"/>
</dbReference>
<evidence type="ECO:0000256" key="7">
    <source>
        <dbReference type="ARBA" id="ARBA00055621"/>
    </source>
</evidence>
<dbReference type="SUPFAM" id="SSF52172">
    <property type="entry name" value="CheY-like"/>
    <property type="match status" value="1"/>
</dbReference>
<dbReference type="Pfam" id="PF00072">
    <property type="entry name" value="Response_reg"/>
    <property type="match status" value="1"/>
</dbReference>
<dbReference type="PROSITE" id="PS51755">
    <property type="entry name" value="OMPR_PHOB"/>
    <property type="match status" value="1"/>
</dbReference>
<keyword evidence="5" id="KW-0010">Activator</keyword>
<dbReference type="GO" id="GO:0032993">
    <property type="term" value="C:protein-DNA complex"/>
    <property type="evidence" value="ECO:0007669"/>
    <property type="project" value="TreeGrafter"/>
</dbReference>